<dbReference type="Pfam" id="PF06536">
    <property type="entry name" value="Av_adeno_fibre"/>
    <property type="match status" value="3"/>
</dbReference>
<organism evidence="4 5">
    <name type="scientific">Crane-associated adenovirus 1</name>
    <dbReference type="NCBI Taxonomy" id="2559941"/>
    <lineage>
        <taxon>Viruses</taxon>
        <taxon>Varidnaviria</taxon>
        <taxon>Bamfordvirae</taxon>
        <taxon>Preplasmiviricota</taxon>
        <taxon>Polisuviricotina</taxon>
        <taxon>Pharingeaviricetes</taxon>
        <taxon>Rowavirales</taxon>
        <taxon>Adenoviridae</taxon>
        <taxon>Aviadenovirus</taxon>
        <taxon>Aviadenovirus gruis</taxon>
    </lineage>
</organism>
<feature type="domain" description="Avian adenovirus fibre N-terminal" evidence="2">
    <location>
        <begin position="66"/>
        <end position="119"/>
    </location>
</feature>
<reference evidence="5" key="1">
    <citation type="journal article" date="2019" name="Virus Genes">
        <title>Identification of a distinct lineage of aviadenovirus from crane feces.</title>
        <authorList>
            <person name="Mukai Y."/>
            <person name="Tomita Y."/>
            <person name="Kryukov K."/>
            <person name="Nakagawa S."/>
            <person name="Ozawa M."/>
            <person name="Matsui T."/>
            <person name="Tomonaga K."/>
            <person name="Imanishi T."/>
            <person name="Kawaoka Y."/>
            <person name="Watanabe T."/>
            <person name="Horie M."/>
        </authorList>
    </citation>
    <scope>NUCLEOTIDE SEQUENCE [LARGE SCALE GENOMIC DNA]</scope>
</reference>
<evidence type="ECO:0000313" key="5">
    <source>
        <dbReference type="Proteomes" id="UP000327402"/>
    </source>
</evidence>
<feature type="domain" description="Avian adenovirus fibre N-terminal" evidence="2">
    <location>
        <begin position="294"/>
        <end position="330"/>
    </location>
</feature>
<accession>A0A5H2WYN6</accession>
<evidence type="ECO:0000313" key="4">
    <source>
        <dbReference type="EMBL" id="BBJ21556.1"/>
    </source>
</evidence>
<protein>
    <submittedName>
        <fullName evidence="4">Fiber protein</fullName>
    </submittedName>
</protein>
<dbReference type="Proteomes" id="UP000327402">
    <property type="component" value="Segment"/>
</dbReference>
<dbReference type="InterPro" id="IPR038486">
    <property type="entry name" value="Fiber_prot_C_sf"/>
</dbReference>
<evidence type="ECO:0000259" key="2">
    <source>
        <dbReference type="Pfam" id="PF06536"/>
    </source>
</evidence>
<dbReference type="InterPro" id="IPR010537">
    <property type="entry name" value="Avian_adenovirus_fibre_N"/>
</dbReference>
<feature type="compositionally biased region" description="Pro residues" evidence="1">
    <location>
        <begin position="614"/>
        <end position="626"/>
    </location>
</feature>
<feature type="compositionally biased region" description="Basic and acidic residues" evidence="1">
    <location>
        <begin position="647"/>
        <end position="677"/>
    </location>
</feature>
<feature type="domain" description="Avian adenovirus fibre N-terminal" evidence="2">
    <location>
        <begin position="166"/>
        <end position="224"/>
    </location>
</feature>
<sequence length="711" mass="77728">MHKRNWFSANRRIMTECACAKRKKVATGDRTINIVYPLWYEVGESDLNPPLIEPDGPLYDDNGKLNIHVSAPLSKANKTLSLNHDSTLETTEEGQLSVKINPEGPLEVSPDGLNIKIDDSLHIDDDWELGLKLKEDQPFKSTLNGLELVVDDTLLIDNSPPYELGVHLSQNGPITADTDGIDLEYDPSTLKIQDGINGKELAVNISPNGGIINEYDGLSIKYNPSSINIGNEGIEVKTTGAVSSTSQGLNVTVSSPLNVSNNSLNLSYDPNTLEIINSNGSQALAVKSTSATVDVDDKTITYNSSNQLSVKLKNGGPIDSDASGVFLLFDNNNFINDERYGLTLPVNIRNLSPYCSFESGNPALTDFSAVVRSSSQTDWKCAYYVHLSNTNGIVNGNLMLKIDKSKIINVGSGSPYNIQFTFVLNLNPANINNNHSNISPPTLFPADPNTITYFPPDPKQFTSGFIGIPYIGGNWFQPPNAYGNELSIRPSGTNMVFLMSTVNYYAAQVIPPSHVEVPDIKSFDDFVLVFTFSINCSSSSANWFDPSNGTSTIIIGPLPFSYQAAFPKYGSVKIPPVFEPNLQSLPNPHKLDISEQIKATQARPPFIIIHDSPMFPPPPSITPPSSPSQLSESEDDEEIPHLPPAQEDEHKADSDSDESQSEKHTRGDTFVPRHIEIGAENGEYTIHRHDTDDGKITVVRLENNEIGLTVL</sequence>
<dbReference type="Gene3D" id="2.60.90.30">
    <property type="entry name" value="Fiber protein 1, C-terminal domain"/>
    <property type="match status" value="1"/>
</dbReference>
<dbReference type="EMBL" id="LC469780">
    <property type="protein sequence ID" value="BBJ21556.1"/>
    <property type="molecule type" value="Genomic_DNA"/>
</dbReference>
<feature type="domain" description="Fiber protein 1 C-terminal" evidence="3">
    <location>
        <begin position="356"/>
        <end position="557"/>
    </location>
</feature>
<gene>
    <name evidence="4" type="primary">fiber</name>
</gene>
<proteinExistence type="predicted"/>
<dbReference type="Pfam" id="PF16812">
    <property type="entry name" value="AdHead_fibreRBD"/>
    <property type="match status" value="1"/>
</dbReference>
<name>A0A5H2WYN6_9ADEN</name>
<evidence type="ECO:0000259" key="3">
    <source>
        <dbReference type="Pfam" id="PF16812"/>
    </source>
</evidence>
<evidence type="ECO:0000256" key="1">
    <source>
        <dbReference type="SAM" id="MobiDB-lite"/>
    </source>
</evidence>
<dbReference type="InterPro" id="IPR031822">
    <property type="entry name" value="AdHead_fibreRBD"/>
</dbReference>
<keyword evidence="5" id="KW-1185">Reference proteome</keyword>
<feature type="region of interest" description="Disordered" evidence="1">
    <location>
        <begin position="608"/>
        <end position="688"/>
    </location>
</feature>
<dbReference type="GO" id="GO:0019062">
    <property type="term" value="P:virion attachment to host cell"/>
    <property type="evidence" value="ECO:0007669"/>
    <property type="project" value="InterPro"/>
</dbReference>